<reference evidence="1" key="1">
    <citation type="submission" date="2023-03" db="EMBL/GenBank/DDBJ databases">
        <title>Massive genome expansion in bonnet fungi (Mycena s.s.) driven by repeated elements and novel gene families across ecological guilds.</title>
        <authorList>
            <consortium name="Lawrence Berkeley National Laboratory"/>
            <person name="Harder C.B."/>
            <person name="Miyauchi S."/>
            <person name="Viragh M."/>
            <person name="Kuo A."/>
            <person name="Thoen E."/>
            <person name="Andreopoulos B."/>
            <person name="Lu D."/>
            <person name="Skrede I."/>
            <person name="Drula E."/>
            <person name="Henrissat B."/>
            <person name="Morin E."/>
            <person name="Kohler A."/>
            <person name="Barry K."/>
            <person name="LaButti K."/>
            <person name="Morin E."/>
            <person name="Salamov A."/>
            <person name="Lipzen A."/>
            <person name="Mereny Z."/>
            <person name="Hegedus B."/>
            <person name="Baldrian P."/>
            <person name="Stursova M."/>
            <person name="Weitz H."/>
            <person name="Taylor A."/>
            <person name="Grigoriev I.V."/>
            <person name="Nagy L.G."/>
            <person name="Martin F."/>
            <person name="Kauserud H."/>
        </authorList>
    </citation>
    <scope>NUCLEOTIDE SEQUENCE</scope>
    <source>
        <strain evidence="1">CBHHK188m</strain>
    </source>
</reference>
<gene>
    <name evidence="1" type="ORF">DFH07DRAFT_947282</name>
</gene>
<protein>
    <submittedName>
        <fullName evidence="1">Uncharacterized protein</fullName>
    </submittedName>
</protein>
<proteinExistence type="predicted"/>
<sequence length="254" mass="28159">MGSDPGFGVASEVIRIVVEPNTFVIIGGTALGGHAQCLTILRETDAWPLIGLDNVLMYDSLASYLSFAPVNKTVAYVLLFEPLRQGPELGELEYARDFESTKHIVPNFATYYTIHTKNGSDSGCTLSVALIGATKGRAKSNGAEPGVGQWEVNSHPAMNPDEPEPVLEPTTPTGLRPFLLPFLLKNKYETSPPELRPWILKSRHKSSPTGLRPFILATKYKTWRMRLVQYIVITTDRARMTRVRPAVSEKVDQY</sequence>
<evidence type="ECO:0000313" key="1">
    <source>
        <dbReference type="EMBL" id="KAJ7718571.1"/>
    </source>
</evidence>
<name>A0AAD7MIZ6_9AGAR</name>
<comment type="caution">
    <text evidence="1">The sequence shown here is derived from an EMBL/GenBank/DDBJ whole genome shotgun (WGS) entry which is preliminary data.</text>
</comment>
<dbReference type="AlphaFoldDB" id="A0AAD7MIZ6"/>
<dbReference type="Proteomes" id="UP001215280">
    <property type="component" value="Unassembled WGS sequence"/>
</dbReference>
<accession>A0AAD7MIZ6</accession>
<dbReference type="EMBL" id="JARJLG010000304">
    <property type="protein sequence ID" value="KAJ7718571.1"/>
    <property type="molecule type" value="Genomic_DNA"/>
</dbReference>
<keyword evidence="2" id="KW-1185">Reference proteome</keyword>
<organism evidence="1 2">
    <name type="scientific">Mycena maculata</name>
    <dbReference type="NCBI Taxonomy" id="230809"/>
    <lineage>
        <taxon>Eukaryota</taxon>
        <taxon>Fungi</taxon>
        <taxon>Dikarya</taxon>
        <taxon>Basidiomycota</taxon>
        <taxon>Agaricomycotina</taxon>
        <taxon>Agaricomycetes</taxon>
        <taxon>Agaricomycetidae</taxon>
        <taxon>Agaricales</taxon>
        <taxon>Marasmiineae</taxon>
        <taxon>Mycenaceae</taxon>
        <taxon>Mycena</taxon>
    </lineage>
</organism>
<evidence type="ECO:0000313" key="2">
    <source>
        <dbReference type="Proteomes" id="UP001215280"/>
    </source>
</evidence>